<reference evidence="2" key="1">
    <citation type="submission" date="2022-11" db="UniProtKB">
        <authorList>
            <consortium name="WormBaseParasite"/>
        </authorList>
    </citation>
    <scope>IDENTIFICATION</scope>
</reference>
<dbReference type="WBParaSite" id="nRc.2.0.1.t27964-RA">
    <property type="protein sequence ID" value="nRc.2.0.1.t27964-RA"/>
    <property type="gene ID" value="nRc.2.0.1.g27964"/>
</dbReference>
<keyword evidence="1" id="KW-1185">Reference proteome</keyword>
<protein>
    <submittedName>
        <fullName evidence="2">Uncharacterized protein</fullName>
    </submittedName>
</protein>
<dbReference type="Proteomes" id="UP000887565">
    <property type="component" value="Unplaced"/>
</dbReference>
<name>A0A915JNZ0_ROMCU</name>
<evidence type="ECO:0000313" key="1">
    <source>
        <dbReference type="Proteomes" id="UP000887565"/>
    </source>
</evidence>
<evidence type="ECO:0000313" key="2">
    <source>
        <dbReference type="WBParaSite" id="nRc.2.0.1.t27964-RA"/>
    </source>
</evidence>
<accession>A0A915JNZ0</accession>
<sequence length="74" mass="8449">DPFFVLENKNNNGIQKFDPRIFCPVHKNLDIATTGCISDISDSNMNNYQQSSNLNCDQDTIGFFIAKFVKKMNK</sequence>
<proteinExistence type="predicted"/>
<organism evidence="1 2">
    <name type="scientific">Romanomermis culicivorax</name>
    <name type="common">Nematode worm</name>
    <dbReference type="NCBI Taxonomy" id="13658"/>
    <lineage>
        <taxon>Eukaryota</taxon>
        <taxon>Metazoa</taxon>
        <taxon>Ecdysozoa</taxon>
        <taxon>Nematoda</taxon>
        <taxon>Enoplea</taxon>
        <taxon>Dorylaimia</taxon>
        <taxon>Mermithida</taxon>
        <taxon>Mermithoidea</taxon>
        <taxon>Mermithidae</taxon>
        <taxon>Romanomermis</taxon>
    </lineage>
</organism>
<dbReference type="AlphaFoldDB" id="A0A915JNZ0"/>